<dbReference type="STRING" id="40754.THII_2901"/>
<dbReference type="KEGG" id="tig:THII_2901"/>
<dbReference type="InterPro" id="IPR029069">
    <property type="entry name" value="HotDog_dom_sf"/>
</dbReference>
<gene>
    <name evidence="1" type="ORF">THII_2901</name>
</gene>
<dbReference type="CDD" id="cd00586">
    <property type="entry name" value="4HBT"/>
    <property type="match status" value="1"/>
</dbReference>
<dbReference type="HOGENOM" id="CLU_147052_0_0_6"/>
<dbReference type="Pfam" id="PF13279">
    <property type="entry name" value="4HBT_2"/>
    <property type="match status" value="1"/>
</dbReference>
<keyword evidence="2" id="KW-1185">Reference proteome</keyword>
<evidence type="ECO:0000313" key="1">
    <source>
        <dbReference type="EMBL" id="BAP57198.1"/>
    </source>
</evidence>
<reference evidence="1 2" key="1">
    <citation type="journal article" date="2014" name="ISME J.">
        <title>Ecophysiology of Thioploca ingrica as revealed by the complete genome sequence supplemented with proteomic evidence.</title>
        <authorList>
            <person name="Kojima H."/>
            <person name="Ogura Y."/>
            <person name="Yamamoto N."/>
            <person name="Togashi T."/>
            <person name="Mori H."/>
            <person name="Watanabe T."/>
            <person name="Nemoto F."/>
            <person name="Kurokawa K."/>
            <person name="Hayashi T."/>
            <person name="Fukui M."/>
        </authorList>
    </citation>
    <scope>NUCLEOTIDE SEQUENCE [LARGE SCALE GENOMIC DNA]</scope>
</reference>
<protein>
    <submittedName>
        <fullName evidence="1">Thioesterase</fullName>
    </submittedName>
</protein>
<dbReference type="AlphaFoldDB" id="A0A090AG75"/>
<sequence length="140" mass="16413">MYYEWHHIVTFEETNLVGNVYYANHIRWQGRCRELFLKEHVPEVLEQLSKDLVMVTTRVSCEYFNELFAFDEVILQMRAGSITSSRIVMLFDYLRKEAQGEELIARGEQQVACMLKGHWAMVPAPVPKSLREALLPYLSN</sequence>
<dbReference type="OrthoDB" id="513711at2"/>
<evidence type="ECO:0000313" key="2">
    <source>
        <dbReference type="Proteomes" id="UP000031623"/>
    </source>
</evidence>
<dbReference type="EMBL" id="AP014633">
    <property type="protein sequence ID" value="BAP57198.1"/>
    <property type="molecule type" value="Genomic_DNA"/>
</dbReference>
<dbReference type="Gene3D" id="3.10.129.10">
    <property type="entry name" value="Hotdog Thioesterase"/>
    <property type="match status" value="1"/>
</dbReference>
<organism evidence="1 2">
    <name type="scientific">Thioploca ingrica</name>
    <dbReference type="NCBI Taxonomy" id="40754"/>
    <lineage>
        <taxon>Bacteria</taxon>
        <taxon>Pseudomonadati</taxon>
        <taxon>Pseudomonadota</taxon>
        <taxon>Gammaproteobacteria</taxon>
        <taxon>Thiotrichales</taxon>
        <taxon>Thiotrichaceae</taxon>
        <taxon>Thioploca</taxon>
    </lineage>
</organism>
<name>A0A090AG75_9GAMM</name>
<dbReference type="SUPFAM" id="SSF54637">
    <property type="entry name" value="Thioesterase/thiol ester dehydrase-isomerase"/>
    <property type="match status" value="1"/>
</dbReference>
<accession>A0A090AG75</accession>
<dbReference type="Proteomes" id="UP000031623">
    <property type="component" value="Chromosome"/>
</dbReference>
<proteinExistence type="predicted"/>